<dbReference type="SUPFAM" id="SSF54236">
    <property type="entry name" value="Ubiquitin-like"/>
    <property type="match status" value="1"/>
</dbReference>
<dbReference type="InParanoid" id="A0A6P7JCJ6"/>
<evidence type="ECO:0000313" key="3">
    <source>
        <dbReference type="Proteomes" id="UP000515145"/>
    </source>
</evidence>
<dbReference type="SMART" id="SM01196">
    <property type="entry name" value="FERM_C"/>
    <property type="match status" value="1"/>
</dbReference>
<dbReference type="PRINTS" id="PR00935">
    <property type="entry name" value="BAND41"/>
</dbReference>
<dbReference type="Pfam" id="PF09380">
    <property type="entry name" value="FERM_C"/>
    <property type="match status" value="1"/>
</dbReference>
<proteinExistence type="predicted"/>
<evidence type="ECO:0000259" key="2">
    <source>
        <dbReference type="PROSITE" id="PS50057"/>
    </source>
</evidence>
<feature type="domain" description="FERM" evidence="2">
    <location>
        <begin position="18"/>
        <end position="290"/>
    </location>
</feature>
<dbReference type="InterPro" id="IPR019749">
    <property type="entry name" value="Band_41_domain"/>
</dbReference>
<feature type="compositionally biased region" description="Basic and acidic residues" evidence="1">
    <location>
        <begin position="350"/>
        <end position="362"/>
    </location>
</feature>
<feature type="region of interest" description="Disordered" evidence="1">
    <location>
        <begin position="320"/>
        <end position="448"/>
    </location>
</feature>
<dbReference type="CTD" id="64097"/>
<dbReference type="FunFam" id="2.30.29.30:FF:000002">
    <property type="entry name" value="Band 4.1-like protein 5 isoform 1"/>
    <property type="match status" value="1"/>
</dbReference>
<dbReference type="RefSeq" id="XP_028274410.1">
    <property type="nucleotide sequence ID" value="XM_028418609.1"/>
</dbReference>
<sequence>MVWSSEMMACFRGNREEFYGEVLLLDDRKMTLTAEQSIKKSSKAAAILQLVLSYLDVAEVEFFGLRFCDDKQQTVWLDPSKTLSQHRGLFGPPYIFYFGVKFYVEDPSRLKDETTRHQFYLQVRQDVCQGRLPCPARLRPRLWALMLQADRGDHTQDGLSDSKEQQEVQLLYESLAGVCRPEAQRLFLSLCSSLQMYGVSLFAAYGENQTEYFLGPTPAGVVVYKNKVMVGRYFWQRITKLHFKDETFELRVSCRNGSETSFFFQMLDRWSCKRLWRCCVEHHAFFRMSEMNPIAHKLKRSSIDRSPALPGTLTDAAVTKTDVCPRQRSTQTASISSGLMIKQTAPPAVHRSEGVAGRDHKQPGAPWENGSTVSGLFNPKFPPNTKEEKHGGGPQRRSRSLDGDRPIRQHRRSSRFRGNMSSGSESERMASSSEHRRCRTKRRPSPDAHIWKHIQKQLVEPDHVIHRQMEEIPYKEVRVLGEPIRVRRSPRGRRHQRCVSASDLQSKPELLPPLPVTTTTDTFCRLPTSP</sequence>
<dbReference type="SMART" id="SM00295">
    <property type="entry name" value="B41"/>
    <property type="match status" value="1"/>
</dbReference>
<accession>A0A6P7JCJ6</accession>
<dbReference type="SUPFAM" id="SSF50729">
    <property type="entry name" value="PH domain-like"/>
    <property type="match status" value="1"/>
</dbReference>
<gene>
    <name evidence="4" type="primary">epb41l4a</name>
</gene>
<dbReference type="SUPFAM" id="SSF47031">
    <property type="entry name" value="Second domain of FERM"/>
    <property type="match status" value="1"/>
</dbReference>
<dbReference type="GeneID" id="114444181"/>
<dbReference type="GO" id="GO:0031032">
    <property type="term" value="P:actomyosin structure organization"/>
    <property type="evidence" value="ECO:0007669"/>
    <property type="project" value="TreeGrafter"/>
</dbReference>
<dbReference type="Gene3D" id="2.30.29.30">
    <property type="entry name" value="Pleckstrin-homology domain (PH domain)/Phosphotyrosine-binding domain (PTB)"/>
    <property type="match status" value="1"/>
</dbReference>
<dbReference type="InterPro" id="IPR019748">
    <property type="entry name" value="FERM_central"/>
</dbReference>
<dbReference type="InterPro" id="IPR011993">
    <property type="entry name" value="PH-like_dom_sf"/>
</dbReference>
<organism evidence="3 4">
    <name type="scientific">Parambassis ranga</name>
    <name type="common">Indian glassy fish</name>
    <dbReference type="NCBI Taxonomy" id="210632"/>
    <lineage>
        <taxon>Eukaryota</taxon>
        <taxon>Metazoa</taxon>
        <taxon>Chordata</taxon>
        <taxon>Craniata</taxon>
        <taxon>Vertebrata</taxon>
        <taxon>Euteleostomi</taxon>
        <taxon>Actinopterygii</taxon>
        <taxon>Neopterygii</taxon>
        <taxon>Teleostei</taxon>
        <taxon>Neoteleostei</taxon>
        <taxon>Acanthomorphata</taxon>
        <taxon>Ovalentaria</taxon>
        <taxon>Ambassidae</taxon>
        <taxon>Parambassis</taxon>
    </lineage>
</organism>
<dbReference type="Pfam" id="PF00373">
    <property type="entry name" value="FERM_M"/>
    <property type="match status" value="1"/>
</dbReference>
<dbReference type="InterPro" id="IPR000299">
    <property type="entry name" value="FERM_domain"/>
</dbReference>
<dbReference type="PROSITE" id="PS00661">
    <property type="entry name" value="FERM_2"/>
    <property type="match status" value="1"/>
</dbReference>
<dbReference type="FunCoup" id="A0A6P7JCJ6">
    <property type="interactions" value="97"/>
</dbReference>
<dbReference type="InterPro" id="IPR018980">
    <property type="entry name" value="FERM_PH-like_C"/>
</dbReference>
<dbReference type="InterPro" id="IPR029071">
    <property type="entry name" value="Ubiquitin-like_domsf"/>
</dbReference>
<dbReference type="CDD" id="cd14473">
    <property type="entry name" value="FERM_B-lobe"/>
    <property type="match status" value="1"/>
</dbReference>
<evidence type="ECO:0000313" key="4">
    <source>
        <dbReference type="RefSeq" id="XP_028274410.1"/>
    </source>
</evidence>
<dbReference type="PROSITE" id="PS00660">
    <property type="entry name" value="FERM_1"/>
    <property type="match status" value="1"/>
</dbReference>
<dbReference type="Pfam" id="PF09379">
    <property type="entry name" value="FERM_N"/>
    <property type="match status" value="1"/>
</dbReference>
<dbReference type="AlphaFoldDB" id="A0A6P7JCJ6"/>
<dbReference type="GO" id="GO:0005856">
    <property type="term" value="C:cytoskeleton"/>
    <property type="evidence" value="ECO:0007669"/>
    <property type="project" value="TreeGrafter"/>
</dbReference>
<dbReference type="Gene3D" id="3.10.20.90">
    <property type="entry name" value="Phosphatidylinositol 3-kinase Catalytic Subunit, Chain A, domain 1"/>
    <property type="match status" value="1"/>
</dbReference>
<dbReference type="PANTHER" id="PTHR23280:SF4">
    <property type="entry name" value="BAND 4.1-LIKE PROTEIN 4A"/>
    <property type="match status" value="1"/>
</dbReference>
<dbReference type="Proteomes" id="UP000515145">
    <property type="component" value="Chromosome 12"/>
</dbReference>
<dbReference type="InterPro" id="IPR019747">
    <property type="entry name" value="FERM_CS"/>
</dbReference>
<keyword evidence="3" id="KW-1185">Reference proteome</keyword>
<dbReference type="PANTHER" id="PTHR23280">
    <property type="entry name" value="4.1 G PROTEIN"/>
    <property type="match status" value="1"/>
</dbReference>
<protein>
    <submittedName>
        <fullName evidence="4">Band 4.1-like protein 4 isoform X1</fullName>
    </submittedName>
</protein>
<feature type="compositionally biased region" description="Polar residues" evidence="1">
    <location>
        <begin position="327"/>
        <end position="337"/>
    </location>
</feature>
<dbReference type="InterPro" id="IPR035963">
    <property type="entry name" value="FERM_2"/>
</dbReference>
<name>A0A6P7JCJ6_9TELE</name>
<feature type="compositionally biased region" description="Low complexity" evidence="1">
    <location>
        <begin position="421"/>
        <end position="432"/>
    </location>
</feature>
<dbReference type="Gene3D" id="1.20.80.60">
    <property type="match status" value="1"/>
</dbReference>
<dbReference type="OrthoDB" id="6235974at2759"/>
<dbReference type="PROSITE" id="PS50057">
    <property type="entry name" value="FERM_3"/>
    <property type="match status" value="1"/>
</dbReference>
<evidence type="ECO:0000256" key="1">
    <source>
        <dbReference type="SAM" id="MobiDB-lite"/>
    </source>
</evidence>
<reference evidence="4" key="1">
    <citation type="submission" date="2025-08" db="UniProtKB">
        <authorList>
            <consortium name="RefSeq"/>
        </authorList>
    </citation>
    <scope>IDENTIFICATION</scope>
</reference>
<dbReference type="InterPro" id="IPR018979">
    <property type="entry name" value="FERM_N"/>
</dbReference>
<dbReference type="CDD" id="cd13186">
    <property type="entry name" value="FERM_C_NBL4_NBL5"/>
    <property type="match status" value="1"/>
</dbReference>